<dbReference type="PANTHER" id="PTHR44675">
    <property type="entry name" value="PAK1 INTERACTING PROTEIN 1"/>
    <property type="match status" value="1"/>
</dbReference>
<name>A0A8T0D224_9TREM</name>
<dbReference type="InterPro" id="IPR036322">
    <property type="entry name" value="WD40_repeat_dom_sf"/>
</dbReference>
<dbReference type="EMBL" id="JTDF01022281">
    <property type="protein sequence ID" value="KAF8560718.1"/>
    <property type="molecule type" value="Genomic_DNA"/>
</dbReference>
<dbReference type="InterPro" id="IPR001680">
    <property type="entry name" value="WD40_rpt"/>
</dbReference>
<accession>A0A8T0D224</accession>
<comment type="function">
    <text evidence="1">Negatively regulates the PAK1 kinase. PAK1 is a member of the PAK kinase family, which has been shown to play a positive role in the regulation of signaling pathways involving MAPK8 and RELA. PAK1 exists as an inactive homodimer, which is activated by binding of small GTPases such as CDC42 to an N-terminal regulatory domain. PAK1IP1 also binds to the N-terminus of PAK1, and inhibits the specific activation of PAK1 by CDC42. May be involved in ribosomal large subunit assembly.</text>
</comment>
<gene>
    <name evidence="3" type="ORF">P879_02416</name>
</gene>
<feature type="repeat" description="WD" evidence="2">
    <location>
        <begin position="146"/>
        <end position="187"/>
    </location>
</feature>
<sequence length="414" mass="45051">MNLSDAAHVLLVACGTYDGSVVALSHTHTIVKEEGPAILKPVLLDPSAHNGAVSVIAIDGPIIASGGTDEAIMLFSLPSQTRLGSLELHTGTIRHLEFAAKSSGSTVPHLFSAGDDGCIAIWRQTGTGISGPRQDSPSSWECIRVLRRHKGPVISLTVHPSNRYAYSISEDKTFRIWNLLRGRQAYATRLKLVAPGAQTVLTSPSGHRLLFIWPDRFELVDLMVAAASLNDKGLGSVLTSVQFPQPTSACPVFFNEDDYDLQSVHKQPDDSAAKFIHVLVGCGSTMTCVRCPTLSVKGSKPDLAQNFGEVRLPGKRIKMIRVILWPEALRTDDSHPHYGYRCRLVAAVTTESTGSHIRGYAINVNWPLEPGKSFIPVFTHDISSARVTTLAVDWMHQQSEESKDEMVVVESSPM</sequence>
<dbReference type="InterPro" id="IPR051959">
    <property type="entry name" value="PAK1-Kinase_Regulator"/>
</dbReference>
<comment type="caution">
    <text evidence="3">The sequence shown here is derived from an EMBL/GenBank/DDBJ whole genome shotgun (WGS) entry which is preliminary data.</text>
</comment>
<organism evidence="3 4">
    <name type="scientific">Paragonimus westermani</name>
    <dbReference type="NCBI Taxonomy" id="34504"/>
    <lineage>
        <taxon>Eukaryota</taxon>
        <taxon>Metazoa</taxon>
        <taxon>Spiralia</taxon>
        <taxon>Lophotrochozoa</taxon>
        <taxon>Platyhelminthes</taxon>
        <taxon>Trematoda</taxon>
        <taxon>Digenea</taxon>
        <taxon>Plagiorchiida</taxon>
        <taxon>Troglotremata</taxon>
        <taxon>Troglotrematidae</taxon>
        <taxon>Paragonimus</taxon>
    </lineage>
</organism>
<evidence type="ECO:0000313" key="4">
    <source>
        <dbReference type="Proteomes" id="UP000699462"/>
    </source>
</evidence>
<proteinExistence type="predicted"/>
<dbReference type="Pfam" id="PF00400">
    <property type="entry name" value="WD40"/>
    <property type="match status" value="1"/>
</dbReference>
<dbReference type="InterPro" id="IPR015943">
    <property type="entry name" value="WD40/YVTN_repeat-like_dom_sf"/>
</dbReference>
<keyword evidence="2" id="KW-0853">WD repeat</keyword>
<dbReference type="PROSITE" id="PS50294">
    <property type="entry name" value="WD_REPEATS_REGION"/>
    <property type="match status" value="1"/>
</dbReference>
<protein>
    <recommendedName>
        <fullName evidence="5">Protein MAK11</fullName>
    </recommendedName>
</protein>
<dbReference type="SUPFAM" id="SSF50978">
    <property type="entry name" value="WD40 repeat-like"/>
    <property type="match status" value="1"/>
</dbReference>
<dbReference type="Proteomes" id="UP000699462">
    <property type="component" value="Unassembled WGS sequence"/>
</dbReference>
<evidence type="ECO:0000313" key="3">
    <source>
        <dbReference type="EMBL" id="KAF8560718.1"/>
    </source>
</evidence>
<dbReference type="OrthoDB" id="308449at2759"/>
<evidence type="ECO:0000256" key="2">
    <source>
        <dbReference type="PROSITE-ProRule" id="PRU00221"/>
    </source>
</evidence>
<keyword evidence="4" id="KW-1185">Reference proteome</keyword>
<dbReference type="PROSITE" id="PS50082">
    <property type="entry name" value="WD_REPEATS_2"/>
    <property type="match status" value="1"/>
</dbReference>
<reference evidence="3 4" key="1">
    <citation type="submission" date="2019-07" db="EMBL/GenBank/DDBJ databases">
        <title>Annotation for the trematode Paragonimus westermani.</title>
        <authorList>
            <person name="Choi Y.-J."/>
        </authorList>
    </citation>
    <scope>NUCLEOTIDE SEQUENCE [LARGE SCALE GENOMIC DNA]</scope>
    <source>
        <strain evidence="3">180907_Pwestermani</strain>
    </source>
</reference>
<dbReference type="SMART" id="SM00320">
    <property type="entry name" value="WD40"/>
    <property type="match status" value="3"/>
</dbReference>
<dbReference type="PANTHER" id="PTHR44675:SF1">
    <property type="entry name" value="P21-ACTIVATED PROTEIN KINASE-INTERACTING PROTEIN 1"/>
    <property type="match status" value="1"/>
</dbReference>
<evidence type="ECO:0008006" key="5">
    <source>
        <dbReference type="Google" id="ProtNLM"/>
    </source>
</evidence>
<evidence type="ECO:0000256" key="1">
    <source>
        <dbReference type="ARBA" id="ARBA00045213"/>
    </source>
</evidence>
<dbReference type="AlphaFoldDB" id="A0A8T0D224"/>
<dbReference type="Gene3D" id="2.130.10.10">
    <property type="entry name" value="YVTN repeat-like/Quinoprotein amine dehydrogenase"/>
    <property type="match status" value="2"/>
</dbReference>